<dbReference type="Pfam" id="PF14352">
    <property type="entry name" value="DUF4402"/>
    <property type="match status" value="1"/>
</dbReference>
<organism evidence="1">
    <name type="scientific">Polaromonas sp. E5S</name>
    <dbReference type="NCBI Taxonomy" id="1840267"/>
    <lineage>
        <taxon>Bacteria</taxon>
        <taxon>Pseudomonadati</taxon>
        <taxon>Pseudomonadota</taxon>
        <taxon>Betaproteobacteria</taxon>
        <taxon>Burkholderiales</taxon>
        <taxon>Comamonadaceae</taxon>
        <taxon>Polaromonas</taxon>
    </lineage>
</organism>
<protein>
    <recommendedName>
        <fullName evidence="2">DUF4402 domain-containing protein</fullName>
    </recommendedName>
</protein>
<accession>A0A2S1FI53</accession>
<evidence type="ECO:0008006" key="2">
    <source>
        <dbReference type="Google" id="ProtNLM"/>
    </source>
</evidence>
<evidence type="ECO:0000313" key="1">
    <source>
        <dbReference type="EMBL" id="AWD72170.1"/>
    </source>
</evidence>
<reference evidence="1" key="1">
    <citation type="submission" date="2018-01" db="EMBL/GenBank/DDBJ databases">
        <title>Plasmids of psychrophilic Polaromonas spp. isolated from Arctic and Antarctic glaciers.</title>
        <authorList>
            <person name="Dziewit L."/>
            <person name="Ciok A."/>
        </authorList>
    </citation>
    <scope>NUCLEOTIDE SEQUENCE</scope>
    <source>
        <plasmid evidence="1">pE5SP1</plasmid>
    </source>
</reference>
<geneLocation type="plasmid" evidence="1">
    <name>pE5SP1</name>
</geneLocation>
<keyword evidence="1" id="KW-0614">Plasmid</keyword>
<dbReference type="EMBL" id="MG869618">
    <property type="protein sequence ID" value="AWD72170.1"/>
    <property type="molecule type" value="Genomic_DNA"/>
</dbReference>
<dbReference type="AlphaFoldDB" id="A0A2S1FI53"/>
<sequence>MPLIFLNSKKALQYHFLYRSATVFLASFGVFTSGLVAAQANVGSVSGTPISIRSTVGLSFGSFVANTGGDITITSAGGRSKSGSLVLIAQGASSSAAIFTITGLAGAWFSIMLPADGVIALSHGIDTMAVTTFQSNLADSEQLVNGNQTLRVGARLVVGNAQAAGSYTGTFPITVNYQ</sequence>
<proteinExistence type="predicted"/>
<gene>
    <name evidence="1" type="ORF">pE5SP1_p054</name>
</gene>
<dbReference type="RefSeq" id="WP_181375633.1">
    <property type="nucleotide sequence ID" value="NZ_MG869618.1"/>
</dbReference>
<name>A0A2S1FI53_9BURK</name>
<dbReference type="InterPro" id="IPR025514">
    <property type="entry name" value="DUF4402"/>
</dbReference>